<proteinExistence type="inferred from homology"/>
<feature type="transmembrane region" description="Helical" evidence="2">
    <location>
        <begin position="125"/>
        <end position="142"/>
    </location>
</feature>
<name>A0A422NPU3_TRYRA</name>
<dbReference type="OrthoDB" id="2126698at2759"/>
<gene>
    <name evidence="3" type="ORF">TraAM80_03427</name>
</gene>
<dbReference type="Pfam" id="PF01554">
    <property type="entry name" value="MatE"/>
    <property type="match status" value="1"/>
</dbReference>
<dbReference type="Proteomes" id="UP000283634">
    <property type="component" value="Unassembled WGS sequence"/>
</dbReference>
<keyword evidence="2" id="KW-0812">Transmembrane</keyword>
<dbReference type="RefSeq" id="XP_029239836.1">
    <property type="nucleotide sequence ID" value="XM_029380399.1"/>
</dbReference>
<dbReference type="AlphaFoldDB" id="A0A422NPU3"/>
<dbReference type="InterPro" id="IPR002528">
    <property type="entry name" value="MATE_fam"/>
</dbReference>
<protein>
    <submittedName>
        <fullName evidence="3">Putative membrane transporter protein</fullName>
    </submittedName>
</protein>
<accession>A0A422NPU3</accession>
<feature type="transmembrane region" description="Helical" evidence="2">
    <location>
        <begin position="82"/>
        <end position="104"/>
    </location>
</feature>
<evidence type="ECO:0000313" key="4">
    <source>
        <dbReference type="Proteomes" id="UP000283634"/>
    </source>
</evidence>
<keyword evidence="2" id="KW-0472">Membrane</keyword>
<keyword evidence="2" id="KW-1133">Transmembrane helix</keyword>
<evidence type="ECO:0000313" key="3">
    <source>
        <dbReference type="EMBL" id="RNF07451.1"/>
    </source>
</evidence>
<dbReference type="EMBL" id="MKGL01000086">
    <property type="protein sequence ID" value="RNF07451.1"/>
    <property type="molecule type" value="Genomic_DNA"/>
</dbReference>
<evidence type="ECO:0000256" key="2">
    <source>
        <dbReference type="SAM" id="Phobius"/>
    </source>
</evidence>
<dbReference type="GeneID" id="40327360"/>
<sequence length="176" mass="19588">MGPEPHWERGENVVQTSTGTIDGRVPIYELLRQTLKVAVPSDVISVLWIASQVVIYIYMYIFLVEPFLGEEGLPQYNTGIPIFNVTTMSMPIVSGLSSAIYTITSQAFGHNLRSTVTVETLRLELVVNFCVQIIMSVAFLNSEPVMDYAFRNAVGKDAARFLGASPLYLHRSLLEL</sequence>
<organism evidence="3 4">
    <name type="scientific">Trypanosoma rangeli</name>
    <dbReference type="NCBI Taxonomy" id="5698"/>
    <lineage>
        <taxon>Eukaryota</taxon>
        <taxon>Discoba</taxon>
        <taxon>Euglenozoa</taxon>
        <taxon>Kinetoplastea</taxon>
        <taxon>Metakinetoplastina</taxon>
        <taxon>Trypanosomatida</taxon>
        <taxon>Trypanosomatidae</taxon>
        <taxon>Trypanosoma</taxon>
        <taxon>Herpetosoma</taxon>
    </lineage>
</organism>
<comment type="caution">
    <text evidence="3">The sequence shown here is derived from an EMBL/GenBank/DDBJ whole genome shotgun (WGS) entry which is preliminary data.</text>
</comment>
<comment type="similarity">
    <text evidence="1">Belongs to the multi antimicrobial extrusion (MATE) (TC 2.A.66.1) family.</text>
</comment>
<feature type="transmembrane region" description="Helical" evidence="2">
    <location>
        <begin position="43"/>
        <end position="62"/>
    </location>
</feature>
<keyword evidence="4" id="KW-1185">Reference proteome</keyword>
<reference evidence="3 4" key="1">
    <citation type="journal article" date="2018" name="BMC Genomics">
        <title>Genomic comparison of Trypanosoma conorhini and Trypanosoma rangeli to Trypanosoma cruzi strains of high and low virulence.</title>
        <authorList>
            <person name="Bradwell K.R."/>
            <person name="Koparde V.N."/>
            <person name="Matveyev A.V."/>
            <person name="Serrano M.G."/>
            <person name="Alves J.M."/>
            <person name="Parikh H."/>
            <person name="Huang B."/>
            <person name="Lee V."/>
            <person name="Espinosa-Alvarez O."/>
            <person name="Ortiz P.A."/>
            <person name="Costa-Martins A.G."/>
            <person name="Teixeira M.M."/>
            <person name="Buck G.A."/>
        </authorList>
    </citation>
    <scope>NUCLEOTIDE SEQUENCE [LARGE SCALE GENOMIC DNA]</scope>
    <source>
        <strain evidence="3 4">AM80</strain>
    </source>
</reference>
<evidence type="ECO:0000256" key="1">
    <source>
        <dbReference type="ARBA" id="ARBA00010199"/>
    </source>
</evidence>